<proteinExistence type="predicted"/>
<evidence type="ECO:0000313" key="2">
    <source>
        <dbReference type="Proteomes" id="UP000238312"/>
    </source>
</evidence>
<dbReference type="InterPro" id="IPR045441">
    <property type="entry name" value="DUF6506"/>
</dbReference>
<accession>A0A2T0M263</accession>
<protein>
    <submittedName>
        <fullName evidence="1">Uncharacterized protein</fullName>
    </submittedName>
</protein>
<reference evidence="1 2" key="1">
    <citation type="submission" date="2018-03" db="EMBL/GenBank/DDBJ databases">
        <title>Genomic Encyclopedia of Type Strains, Phase III (KMG-III): the genomes of soil and plant-associated and newly described type strains.</title>
        <authorList>
            <person name="Whitman W."/>
        </authorList>
    </citation>
    <scope>NUCLEOTIDE SEQUENCE [LARGE SCALE GENOMIC DNA]</scope>
    <source>
        <strain evidence="1 2">CGMCC 4.7104</strain>
    </source>
</reference>
<evidence type="ECO:0000313" key="1">
    <source>
        <dbReference type="EMBL" id="PRX50845.1"/>
    </source>
</evidence>
<keyword evidence="2" id="KW-1185">Reference proteome</keyword>
<dbReference type="Proteomes" id="UP000238312">
    <property type="component" value="Unassembled WGS sequence"/>
</dbReference>
<dbReference type="AlphaFoldDB" id="A0A2T0M263"/>
<gene>
    <name evidence="1" type="ORF">B0I32_13675</name>
</gene>
<organism evidence="1 2">
    <name type="scientific">Nonomuraea fuscirosea</name>
    <dbReference type="NCBI Taxonomy" id="1291556"/>
    <lineage>
        <taxon>Bacteria</taxon>
        <taxon>Bacillati</taxon>
        <taxon>Actinomycetota</taxon>
        <taxon>Actinomycetes</taxon>
        <taxon>Streptosporangiales</taxon>
        <taxon>Streptosporangiaceae</taxon>
        <taxon>Nonomuraea</taxon>
    </lineage>
</organism>
<sequence>MFQSGISNDRTERDTDMTENRVIIFEQAGADPRTDLFTIEHGDARTSVRAVAEPAQMLELVSDLAAEGVDRLELCGGFGAGWHARARAIVGDRALLGAVYYGFESLANVAAYKARFEAGEVLAETFLIVHEGADPQVDRVTAERADGGTTTFVGVPDLTAAAEVAAKMAGDVQLIELYGAPGPESAEPVIEAVAGTVPVGFSAYSR</sequence>
<dbReference type="EMBL" id="PVNG01000036">
    <property type="protein sequence ID" value="PRX50845.1"/>
    <property type="molecule type" value="Genomic_DNA"/>
</dbReference>
<dbReference type="Pfam" id="PF20116">
    <property type="entry name" value="DUF6506"/>
    <property type="match status" value="2"/>
</dbReference>
<comment type="caution">
    <text evidence="1">The sequence shown here is derived from an EMBL/GenBank/DDBJ whole genome shotgun (WGS) entry which is preliminary data.</text>
</comment>
<name>A0A2T0M263_9ACTN</name>